<organism evidence="1 2">
    <name type="scientific">Neonectria punicea</name>
    <dbReference type="NCBI Taxonomy" id="979145"/>
    <lineage>
        <taxon>Eukaryota</taxon>
        <taxon>Fungi</taxon>
        <taxon>Dikarya</taxon>
        <taxon>Ascomycota</taxon>
        <taxon>Pezizomycotina</taxon>
        <taxon>Sordariomycetes</taxon>
        <taxon>Hypocreomycetidae</taxon>
        <taxon>Hypocreales</taxon>
        <taxon>Nectriaceae</taxon>
        <taxon>Neonectria</taxon>
    </lineage>
</organism>
<reference evidence="1 2" key="1">
    <citation type="journal article" date="2025" name="Microbiol. Resour. Announc.">
        <title>Draft genome sequences for Neonectria magnoliae and Neonectria punicea, canker pathogens of Liriodendron tulipifera and Acer saccharum in West Virginia.</title>
        <authorList>
            <person name="Petronek H.M."/>
            <person name="Kasson M.T."/>
            <person name="Metheny A.M."/>
            <person name="Stauder C.M."/>
            <person name="Lovett B."/>
            <person name="Lynch S.C."/>
            <person name="Garnas J.R."/>
            <person name="Kasson L.R."/>
            <person name="Stajich J.E."/>
        </authorList>
    </citation>
    <scope>NUCLEOTIDE SEQUENCE [LARGE SCALE GENOMIC DNA]</scope>
    <source>
        <strain evidence="1 2">NRRL 64653</strain>
    </source>
</reference>
<evidence type="ECO:0000313" key="2">
    <source>
        <dbReference type="Proteomes" id="UP001498476"/>
    </source>
</evidence>
<dbReference type="Proteomes" id="UP001498476">
    <property type="component" value="Unassembled WGS sequence"/>
</dbReference>
<dbReference type="EMBL" id="JAZAVJ010000061">
    <property type="protein sequence ID" value="KAK7417070.1"/>
    <property type="molecule type" value="Genomic_DNA"/>
</dbReference>
<accession>A0ABR1H7H7</accession>
<gene>
    <name evidence="1" type="ORF">QQX98_004831</name>
</gene>
<name>A0ABR1H7H7_9HYPO</name>
<comment type="caution">
    <text evidence="1">The sequence shown here is derived from an EMBL/GenBank/DDBJ whole genome shotgun (WGS) entry which is preliminary data.</text>
</comment>
<proteinExistence type="predicted"/>
<dbReference type="PANTHER" id="PTHR40641:SF2">
    <property type="entry name" value="INVOLUCRIN REPEAT PROTEIN"/>
    <property type="match status" value="1"/>
</dbReference>
<dbReference type="PANTHER" id="PTHR40641">
    <property type="entry name" value="INVOLUCRIN REPEAT PROTEIN (AFU_ORTHOLOGUE AFUA_2G08060)"/>
    <property type="match status" value="1"/>
</dbReference>
<protein>
    <submittedName>
        <fullName evidence="1">Uncharacterized protein</fullName>
    </submittedName>
</protein>
<evidence type="ECO:0000313" key="1">
    <source>
        <dbReference type="EMBL" id="KAK7417070.1"/>
    </source>
</evidence>
<dbReference type="InterPro" id="IPR053268">
    <property type="entry name" value="Woronin_anchor"/>
</dbReference>
<sequence length="88" mass="9442">MRKQKAEYMMLSPLQPAHDADGGLAETVSFNAAMMNERSGTAAVTNEDLEERGAIVRAVVFLLVVKKGGDSGYGEDEIVVCPAQVIRS</sequence>
<keyword evidence="2" id="KW-1185">Reference proteome</keyword>